<dbReference type="SMART" id="SM00822">
    <property type="entry name" value="PKS_KR"/>
    <property type="match status" value="1"/>
</dbReference>
<dbReference type="OrthoDB" id="9803333at2"/>
<dbReference type="InterPro" id="IPR002347">
    <property type="entry name" value="SDR_fam"/>
</dbReference>
<feature type="domain" description="Ketoreductase" evidence="3">
    <location>
        <begin position="7"/>
        <end position="189"/>
    </location>
</feature>
<dbReference type="PANTHER" id="PTHR42760">
    <property type="entry name" value="SHORT-CHAIN DEHYDROGENASES/REDUCTASES FAMILY MEMBER"/>
    <property type="match status" value="1"/>
</dbReference>
<reference evidence="4 5" key="1">
    <citation type="submission" date="2017-11" db="EMBL/GenBank/DDBJ databases">
        <title>Draft genome sequence of Rhizobiales bacterium SY3-13.</title>
        <authorList>
            <person name="Sun C."/>
        </authorList>
    </citation>
    <scope>NUCLEOTIDE SEQUENCE [LARGE SCALE GENOMIC DNA]</scope>
    <source>
        <strain evidence="4 5">SY3-13</strain>
    </source>
</reference>
<proteinExistence type="inferred from homology"/>
<dbReference type="AlphaFoldDB" id="A0A2M9G1C8"/>
<dbReference type="PROSITE" id="PS00061">
    <property type="entry name" value="ADH_SHORT"/>
    <property type="match status" value="1"/>
</dbReference>
<dbReference type="PANTHER" id="PTHR42760:SF133">
    <property type="entry name" value="3-OXOACYL-[ACYL-CARRIER-PROTEIN] REDUCTASE"/>
    <property type="match status" value="1"/>
</dbReference>
<dbReference type="Pfam" id="PF13561">
    <property type="entry name" value="adh_short_C2"/>
    <property type="match status" value="1"/>
</dbReference>
<keyword evidence="5" id="KW-1185">Reference proteome</keyword>
<dbReference type="PRINTS" id="PR00081">
    <property type="entry name" value="GDHRDH"/>
</dbReference>
<dbReference type="PRINTS" id="PR00080">
    <property type="entry name" value="SDRFAMILY"/>
</dbReference>
<evidence type="ECO:0000259" key="3">
    <source>
        <dbReference type="SMART" id="SM00822"/>
    </source>
</evidence>
<comment type="similarity">
    <text evidence="1">Belongs to the short-chain dehydrogenases/reductases (SDR) family.</text>
</comment>
<protein>
    <submittedName>
        <fullName evidence="4">3-beta hydroxysteroid dehydrogenase</fullName>
    </submittedName>
</protein>
<accession>A0A2M9G1C8</accession>
<evidence type="ECO:0000313" key="4">
    <source>
        <dbReference type="EMBL" id="PJK29515.1"/>
    </source>
</evidence>
<dbReference type="GO" id="GO:0016616">
    <property type="term" value="F:oxidoreductase activity, acting on the CH-OH group of donors, NAD or NADP as acceptor"/>
    <property type="evidence" value="ECO:0007669"/>
    <property type="project" value="TreeGrafter"/>
</dbReference>
<dbReference type="SUPFAM" id="SSF51735">
    <property type="entry name" value="NAD(P)-binding Rossmann-fold domains"/>
    <property type="match status" value="1"/>
</dbReference>
<dbReference type="Proteomes" id="UP000229498">
    <property type="component" value="Unassembled WGS sequence"/>
</dbReference>
<evidence type="ECO:0000256" key="1">
    <source>
        <dbReference type="ARBA" id="ARBA00006484"/>
    </source>
</evidence>
<sequence>MGRLDGKVIWITGAASGLGRESALRCAAEGARLVVTDLAAPDTVAAEIADAGGGVLALAQDVTVEGRWDEVADEAEEAFGGFDVLVNNAGLGENRPLAETTLTQWRRVQSVNLDSVFLGTRLAFRRMRPGGSVINISSILGLVGNAGTAAYCASKGGVRLLSKSAAVEAAQAGLTIRVNSIHPGYIETPMVVNAVNKRPEPDQVMAYIASRHPVGHLGEPADIAHAVVYLASDESRFVTGAEMVVDGGYTAW</sequence>
<dbReference type="NCBIfam" id="NF005559">
    <property type="entry name" value="PRK07231.1"/>
    <property type="match status" value="1"/>
</dbReference>
<dbReference type="Gene3D" id="3.40.50.720">
    <property type="entry name" value="NAD(P)-binding Rossmann-like Domain"/>
    <property type="match status" value="1"/>
</dbReference>
<organism evidence="4 5">
    <name type="scientific">Minwuia thermotolerans</name>
    <dbReference type="NCBI Taxonomy" id="2056226"/>
    <lineage>
        <taxon>Bacteria</taxon>
        <taxon>Pseudomonadati</taxon>
        <taxon>Pseudomonadota</taxon>
        <taxon>Alphaproteobacteria</taxon>
        <taxon>Minwuiales</taxon>
        <taxon>Minwuiaceae</taxon>
        <taxon>Minwuia</taxon>
    </lineage>
</organism>
<comment type="caution">
    <text evidence="4">The sequence shown here is derived from an EMBL/GenBank/DDBJ whole genome shotgun (WGS) entry which is preliminary data.</text>
</comment>
<dbReference type="FunFam" id="3.40.50.720:FF:000084">
    <property type="entry name" value="Short-chain dehydrogenase reductase"/>
    <property type="match status" value="1"/>
</dbReference>
<dbReference type="RefSeq" id="WP_109793539.1">
    <property type="nucleotide sequence ID" value="NZ_PHIG01000032.1"/>
</dbReference>
<dbReference type="InterPro" id="IPR020904">
    <property type="entry name" value="Sc_DH/Rdtase_CS"/>
</dbReference>
<dbReference type="EMBL" id="PHIG01000032">
    <property type="protein sequence ID" value="PJK29515.1"/>
    <property type="molecule type" value="Genomic_DNA"/>
</dbReference>
<dbReference type="InterPro" id="IPR036291">
    <property type="entry name" value="NAD(P)-bd_dom_sf"/>
</dbReference>
<name>A0A2M9G1C8_9PROT</name>
<evidence type="ECO:0000256" key="2">
    <source>
        <dbReference type="ARBA" id="ARBA00023002"/>
    </source>
</evidence>
<evidence type="ECO:0000313" key="5">
    <source>
        <dbReference type="Proteomes" id="UP000229498"/>
    </source>
</evidence>
<dbReference type="InterPro" id="IPR057326">
    <property type="entry name" value="KR_dom"/>
</dbReference>
<keyword evidence="2" id="KW-0560">Oxidoreductase</keyword>
<gene>
    <name evidence="4" type="ORF">CVT23_10660</name>
</gene>